<dbReference type="Gene3D" id="2.60.40.4270">
    <property type="entry name" value="Listeria-Bacteroides repeat domain"/>
    <property type="match status" value="1"/>
</dbReference>
<dbReference type="EMBL" id="JASJEU010000014">
    <property type="protein sequence ID" value="MDJ1650726.1"/>
    <property type="molecule type" value="Genomic_DNA"/>
</dbReference>
<gene>
    <name evidence="3" type="ORF">QNJ86_07920</name>
</gene>
<accession>A0ABT7DMH9</accession>
<evidence type="ECO:0000256" key="2">
    <source>
        <dbReference type="SAM" id="SignalP"/>
    </source>
</evidence>
<name>A0ABT7DMH9_9ACTN</name>
<proteinExistence type="predicted"/>
<dbReference type="Pfam" id="PF09479">
    <property type="entry name" value="Flg_new"/>
    <property type="match status" value="2"/>
</dbReference>
<protein>
    <submittedName>
        <fullName evidence="3">InlB B-repeat-containing protein</fullName>
    </submittedName>
</protein>
<evidence type="ECO:0000256" key="1">
    <source>
        <dbReference type="ARBA" id="ARBA00004196"/>
    </source>
</evidence>
<feature type="chain" id="PRO_5046272542" evidence="2">
    <location>
        <begin position="39"/>
        <end position="378"/>
    </location>
</feature>
<sequence>MSSRNNISRIPRFTRRVAAFALACALVLTALVSAPALAEEANVGTTLMGLRVWDSSKNQSSGTDGQPGSVEVGLRVTNSNSTKPITVSVQFYGNGGTWSDDGAQTKTVDIELLKRTEPPAGLSKKGYEFDGWSNAAGVKQDLPTSTVEPAMWFACWKAKSYQVTLDPDGGEGGDTSTTATYDAPMQHVTVPNDKDGYIFAGYFDDQNKQYYDEEGNSKANWDKDDNNVTLTAHWTLKIDFTFPSEALVQIDAAGNVTGQGNFTFSSGTVKPLKITAVKGAPTASAASLFAQGAIPDGLRIRLTPKEGSGDEVKVPLDSDETSIPNGGWTLAAGSTSNPTKFAVAFSLFLPSGTQLNYFPEGDVAIANLSYVVEAIDAS</sequence>
<comment type="subcellular location">
    <subcellularLocation>
        <location evidence="1">Cell envelope</location>
    </subcellularLocation>
</comment>
<organism evidence="3 4">
    <name type="scientific">Gordonibacter faecis</name>
    <dbReference type="NCBI Taxonomy" id="3047475"/>
    <lineage>
        <taxon>Bacteria</taxon>
        <taxon>Bacillati</taxon>
        <taxon>Actinomycetota</taxon>
        <taxon>Coriobacteriia</taxon>
        <taxon>Eggerthellales</taxon>
        <taxon>Eggerthellaceae</taxon>
        <taxon>Gordonibacter</taxon>
    </lineage>
</organism>
<comment type="caution">
    <text evidence="3">The sequence shown here is derived from an EMBL/GenBank/DDBJ whole genome shotgun (WGS) entry which is preliminary data.</text>
</comment>
<feature type="signal peptide" evidence="2">
    <location>
        <begin position="1"/>
        <end position="38"/>
    </location>
</feature>
<keyword evidence="2" id="KW-0732">Signal</keyword>
<dbReference type="InterPro" id="IPR013378">
    <property type="entry name" value="InlB-like_B-rpt"/>
</dbReference>
<reference evidence="3 4" key="1">
    <citation type="submission" date="2023-05" db="EMBL/GenBank/DDBJ databases">
        <title>Gordonibacter KGMB12511T sp. nov., isolated from faeces of healthy Korean.</title>
        <authorList>
            <person name="Kim H.S."/>
            <person name="Kim J.-S."/>
            <person name="Suh M.K."/>
            <person name="Eom M.K."/>
            <person name="Do H.E."/>
            <person name="Lee J.-S."/>
        </authorList>
    </citation>
    <scope>NUCLEOTIDE SEQUENCE [LARGE SCALE GENOMIC DNA]</scope>
    <source>
        <strain evidence="3 4">KGMB12511</strain>
    </source>
</reference>
<evidence type="ECO:0000313" key="3">
    <source>
        <dbReference type="EMBL" id="MDJ1650726.1"/>
    </source>
</evidence>
<dbReference type="InterPro" id="IPR042229">
    <property type="entry name" value="Listeria/Bacterioides_rpt_sf"/>
</dbReference>
<dbReference type="Proteomes" id="UP001232750">
    <property type="component" value="Unassembled WGS sequence"/>
</dbReference>
<evidence type="ECO:0000313" key="4">
    <source>
        <dbReference type="Proteomes" id="UP001232750"/>
    </source>
</evidence>
<dbReference type="RefSeq" id="WP_283832070.1">
    <property type="nucleotide sequence ID" value="NZ_JASJEU010000014.1"/>
</dbReference>
<keyword evidence="4" id="KW-1185">Reference proteome</keyword>